<evidence type="ECO:0000313" key="10">
    <source>
        <dbReference type="EMBL" id="RDX83159.1"/>
    </source>
</evidence>
<dbReference type="Pfam" id="PF00078">
    <property type="entry name" value="RVT_1"/>
    <property type="match status" value="1"/>
</dbReference>
<comment type="caution">
    <text evidence="10">The sequence shown here is derived from an EMBL/GenBank/DDBJ whole genome shotgun (WGS) entry which is preliminary data.</text>
</comment>
<organism evidence="10 11">
    <name type="scientific">Mucuna pruriens</name>
    <name type="common">Velvet bean</name>
    <name type="synonym">Dolichos pruriens</name>
    <dbReference type="NCBI Taxonomy" id="157652"/>
    <lineage>
        <taxon>Eukaryota</taxon>
        <taxon>Viridiplantae</taxon>
        <taxon>Streptophyta</taxon>
        <taxon>Embryophyta</taxon>
        <taxon>Tracheophyta</taxon>
        <taxon>Spermatophyta</taxon>
        <taxon>Magnoliopsida</taxon>
        <taxon>eudicotyledons</taxon>
        <taxon>Gunneridae</taxon>
        <taxon>Pentapetalae</taxon>
        <taxon>rosids</taxon>
        <taxon>fabids</taxon>
        <taxon>Fabales</taxon>
        <taxon>Fabaceae</taxon>
        <taxon>Papilionoideae</taxon>
        <taxon>50 kb inversion clade</taxon>
        <taxon>NPAAA clade</taxon>
        <taxon>indigoferoid/millettioid clade</taxon>
        <taxon>Phaseoleae</taxon>
        <taxon>Mucuna</taxon>
    </lineage>
</organism>
<keyword evidence="11" id="KW-1185">Reference proteome</keyword>
<keyword evidence="2" id="KW-0548">Nucleotidyltransferase</keyword>
<sequence>MPIRLNHVLRSLIGKCVMVYFDDILVYSKCVNDQVLHVKSMLLLLQKKSWYVNLEKCTFCTCEVILLGIKVDEEKVKIIQSWQIPKLVSDVWSFHGLAKSQERNSKTLKEKLTNTLILAFVNFNKSFEHECDTSNVGVRVVLLQEGHLIVFFKLYALIRALQVWQHYLLPKEFVIHSDHEALKHLRGQNKLNKRHAK</sequence>
<dbReference type="SUPFAM" id="SSF56672">
    <property type="entry name" value="DNA/RNA polymerases"/>
    <property type="match status" value="1"/>
</dbReference>
<keyword evidence="3" id="KW-0540">Nuclease</keyword>
<dbReference type="GO" id="GO:0016787">
    <property type="term" value="F:hydrolase activity"/>
    <property type="evidence" value="ECO:0007669"/>
    <property type="project" value="UniProtKB-KW"/>
</dbReference>
<evidence type="ECO:0000256" key="4">
    <source>
        <dbReference type="ARBA" id="ARBA00022759"/>
    </source>
</evidence>
<feature type="domain" description="Reverse transcriptase RNase H-like" evidence="8">
    <location>
        <begin position="153"/>
        <end position="196"/>
    </location>
</feature>
<dbReference type="EMBL" id="QJKJ01007442">
    <property type="protein sequence ID" value="RDX83159.1"/>
    <property type="molecule type" value="Genomic_DNA"/>
</dbReference>
<dbReference type="Pfam" id="PF17919">
    <property type="entry name" value="RT_RNaseH_2"/>
    <property type="match status" value="1"/>
</dbReference>
<feature type="non-terminal residue" evidence="10">
    <location>
        <position position="1"/>
    </location>
</feature>
<keyword evidence="6" id="KW-0695">RNA-directed DNA polymerase</keyword>
<keyword evidence="4" id="KW-0255">Endonuclease</keyword>
<dbReference type="InterPro" id="IPR000477">
    <property type="entry name" value="RT_dom"/>
</dbReference>
<dbReference type="AlphaFoldDB" id="A0A371FXU5"/>
<evidence type="ECO:0000313" key="11">
    <source>
        <dbReference type="Proteomes" id="UP000257109"/>
    </source>
</evidence>
<gene>
    <name evidence="10" type="primary">pol</name>
    <name evidence="10" type="ORF">CR513_35955</name>
</gene>
<keyword evidence="1" id="KW-0808">Transferase</keyword>
<reference evidence="10" key="1">
    <citation type="submission" date="2018-05" db="EMBL/GenBank/DDBJ databases">
        <title>Draft genome of Mucuna pruriens seed.</title>
        <authorList>
            <person name="Nnadi N.E."/>
            <person name="Vos R."/>
            <person name="Hasami M.H."/>
            <person name="Devisetty U.K."/>
            <person name="Aguiy J.C."/>
        </authorList>
    </citation>
    <scope>NUCLEOTIDE SEQUENCE [LARGE SCALE GENOMIC DNA]</scope>
    <source>
        <strain evidence="10">JCA_2017</strain>
    </source>
</reference>
<evidence type="ECO:0000256" key="5">
    <source>
        <dbReference type="ARBA" id="ARBA00022801"/>
    </source>
</evidence>
<dbReference type="Pfam" id="PF17917">
    <property type="entry name" value="RT_RNaseH"/>
    <property type="match status" value="1"/>
</dbReference>
<evidence type="ECO:0000259" key="7">
    <source>
        <dbReference type="Pfam" id="PF00078"/>
    </source>
</evidence>
<dbReference type="InterPro" id="IPR041373">
    <property type="entry name" value="RT_RNaseH"/>
</dbReference>
<dbReference type="GO" id="GO:0003964">
    <property type="term" value="F:RNA-directed DNA polymerase activity"/>
    <property type="evidence" value="ECO:0007669"/>
    <property type="project" value="UniProtKB-KW"/>
</dbReference>
<evidence type="ECO:0000259" key="9">
    <source>
        <dbReference type="Pfam" id="PF17919"/>
    </source>
</evidence>
<proteinExistence type="predicted"/>
<evidence type="ECO:0000256" key="6">
    <source>
        <dbReference type="ARBA" id="ARBA00022918"/>
    </source>
</evidence>
<dbReference type="Proteomes" id="UP000257109">
    <property type="component" value="Unassembled WGS sequence"/>
</dbReference>
<feature type="domain" description="Reverse transcriptase" evidence="7">
    <location>
        <begin position="5"/>
        <end position="70"/>
    </location>
</feature>
<dbReference type="Gene3D" id="3.30.70.270">
    <property type="match status" value="1"/>
</dbReference>
<feature type="domain" description="Reverse transcriptase/retrotransposon-derived protein RNase H-like" evidence="9">
    <location>
        <begin position="100"/>
        <end position="147"/>
    </location>
</feature>
<keyword evidence="5" id="KW-0378">Hydrolase</keyword>
<evidence type="ECO:0000256" key="1">
    <source>
        <dbReference type="ARBA" id="ARBA00022679"/>
    </source>
</evidence>
<accession>A0A371FXU5</accession>
<dbReference type="GO" id="GO:0004519">
    <property type="term" value="F:endonuclease activity"/>
    <property type="evidence" value="ECO:0007669"/>
    <property type="project" value="UniProtKB-KW"/>
</dbReference>
<protein>
    <submittedName>
        <fullName evidence="10">Retrovirus-related Pol polyprotein</fullName>
    </submittedName>
</protein>
<dbReference type="InterPro" id="IPR043128">
    <property type="entry name" value="Rev_trsase/Diguanyl_cyclase"/>
</dbReference>
<evidence type="ECO:0000256" key="3">
    <source>
        <dbReference type="ARBA" id="ARBA00022722"/>
    </source>
</evidence>
<name>A0A371FXU5_MUCPR</name>
<dbReference type="PANTHER" id="PTHR35046:SF9">
    <property type="entry name" value="RNA-DIRECTED DNA POLYMERASE"/>
    <property type="match status" value="1"/>
</dbReference>
<evidence type="ECO:0000259" key="8">
    <source>
        <dbReference type="Pfam" id="PF17917"/>
    </source>
</evidence>
<dbReference type="InterPro" id="IPR043502">
    <property type="entry name" value="DNA/RNA_pol_sf"/>
</dbReference>
<dbReference type="PANTHER" id="PTHR35046">
    <property type="entry name" value="ZINC KNUCKLE (CCHC-TYPE) FAMILY PROTEIN"/>
    <property type="match status" value="1"/>
</dbReference>
<evidence type="ECO:0000256" key="2">
    <source>
        <dbReference type="ARBA" id="ARBA00022695"/>
    </source>
</evidence>
<dbReference type="InterPro" id="IPR041577">
    <property type="entry name" value="RT_RNaseH_2"/>
</dbReference>